<gene>
    <name evidence="3" type="ORF">M6B38_102410</name>
    <name evidence="2" type="ORF">M6B38_327330</name>
</gene>
<keyword evidence="4" id="KW-1185">Reference proteome</keyword>
<reference evidence="3" key="2">
    <citation type="submission" date="2023-04" db="EMBL/GenBank/DDBJ databases">
        <authorList>
            <person name="Bruccoleri R.E."/>
            <person name="Oakeley E.J."/>
            <person name="Faust A.-M."/>
            <person name="Dessus-Babus S."/>
            <person name="Altorfer M."/>
            <person name="Burckhardt D."/>
            <person name="Oertli M."/>
            <person name="Naumann U."/>
            <person name="Petersen F."/>
            <person name="Wong J."/>
        </authorList>
    </citation>
    <scope>NUCLEOTIDE SEQUENCE</scope>
    <source>
        <strain evidence="3">GSM-AAB239-AS_SAM_17_03QT</strain>
        <tissue evidence="3">Leaf</tissue>
    </source>
</reference>
<keyword evidence="1" id="KW-0812">Transmembrane</keyword>
<dbReference type="AlphaFoldDB" id="A0AAX6IPE1"/>
<dbReference type="Proteomes" id="UP001140949">
    <property type="component" value="Unassembled WGS sequence"/>
</dbReference>
<keyword evidence="1" id="KW-1133">Transmembrane helix</keyword>
<comment type="caution">
    <text evidence="3">The sequence shown here is derived from an EMBL/GenBank/DDBJ whole genome shotgun (WGS) entry which is preliminary data.</text>
</comment>
<organism evidence="3 4">
    <name type="scientific">Iris pallida</name>
    <name type="common">Sweet iris</name>
    <dbReference type="NCBI Taxonomy" id="29817"/>
    <lineage>
        <taxon>Eukaryota</taxon>
        <taxon>Viridiplantae</taxon>
        <taxon>Streptophyta</taxon>
        <taxon>Embryophyta</taxon>
        <taxon>Tracheophyta</taxon>
        <taxon>Spermatophyta</taxon>
        <taxon>Magnoliopsida</taxon>
        <taxon>Liliopsida</taxon>
        <taxon>Asparagales</taxon>
        <taxon>Iridaceae</taxon>
        <taxon>Iridoideae</taxon>
        <taxon>Irideae</taxon>
        <taxon>Iris</taxon>
    </lineage>
</organism>
<name>A0AAX6IPE1_IRIPA</name>
<evidence type="ECO:0000313" key="4">
    <source>
        <dbReference type="Proteomes" id="UP001140949"/>
    </source>
</evidence>
<evidence type="ECO:0000313" key="2">
    <source>
        <dbReference type="EMBL" id="KAJ6836289.1"/>
    </source>
</evidence>
<evidence type="ECO:0000256" key="1">
    <source>
        <dbReference type="SAM" id="Phobius"/>
    </source>
</evidence>
<evidence type="ECO:0000313" key="3">
    <source>
        <dbReference type="EMBL" id="KAJ6854313.1"/>
    </source>
</evidence>
<proteinExistence type="predicted"/>
<sequence length="76" mass="9179">MYSPQPVTWTRLFQYCAHHVWYYRIIVSFLYFTCSCTLHSCTIDPVLIFCITFMYIPVYLFMYPCTHFISCSCFIT</sequence>
<feature type="transmembrane region" description="Helical" evidence="1">
    <location>
        <begin position="20"/>
        <end position="38"/>
    </location>
</feature>
<dbReference type="EMBL" id="JANAVB010000194">
    <property type="protein sequence ID" value="KAJ6854313.1"/>
    <property type="molecule type" value="Genomic_DNA"/>
</dbReference>
<dbReference type="EMBL" id="JANAVB010012200">
    <property type="protein sequence ID" value="KAJ6836289.1"/>
    <property type="molecule type" value="Genomic_DNA"/>
</dbReference>
<protein>
    <submittedName>
        <fullName evidence="3">Uncharacterized protein</fullName>
    </submittedName>
</protein>
<reference evidence="3" key="1">
    <citation type="journal article" date="2023" name="GigaByte">
        <title>Genome assembly of the bearded iris, Iris pallida Lam.</title>
        <authorList>
            <person name="Bruccoleri R.E."/>
            <person name="Oakeley E.J."/>
            <person name="Faust A.M.E."/>
            <person name="Altorfer M."/>
            <person name="Dessus-Babus S."/>
            <person name="Burckhardt D."/>
            <person name="Oertli M."/>
            <person name="Naumann U."/>
            <person name="Petersen F."/>
            <person name="Wong J."/>
        </authorList>
    </citation>
    <scope>NUCLEOTIDE SEQUENCE</scope>
    <source>
        <strain evidence="3">GSM-AAB239-AS_SAM_17_03QT</strain>
    </source>
</reference>
<keyword evidence="1" id="KW-0472">Membrane</keyword>
<accession>A0AAX6IPE1</accession>